<keyword evidence="4" id="KW-0808">Transferase</keyword>
<dbReference type="RefSeq" id="WP_019598251.1">
    <property type="nucleotide sequence ID" value="NZ_FNQC01000008.1"/>
</dbReference>
<dbReference type="PANTHER" id="PTHR42933:SF4">
    <property type="entry name" value="TYPE I RESTRICTION ENZYME ECOKI METHYLASE SUBUNIT"/>
    <property type="match status" value="1"/>
</dbReference>
<organism evidence="10 11">
    <name type="scientific">Rhodonellum ikkaensis</name>
    <dbReference type="NCBI Taxonomy" id="336829"/>
    <lineage>
        <taxon>Bacteria</taxon>
        <taxon>Pseudomonadati</taxon>
        <taxon>Bacteroidota</taxon>
        <taxon>Cytophagia</taxon>
        <taxon>Cytophagales</taxon>
        <taxon>Cytophagaceae</taxon>
        <taxon>Rhodonellum</taxon>
    </lineage>
</organism>
<keyword evidence="5" id="KW-0949">S-adenosyl-L-methionine</keyword>
<proteinExistence type="inferred from homology"/>
<feature type="domain" description="N6 adenine-specific DNA methyltransferase N-terminal" evidence="9">
    <location>
        <begin position="6"/>
        <end position="110"/>
    </location>
</feature>
<dbReference type="InterPro" id="IPR003356">
    <property type="entry name" value="DNA_methylase_A-5"/>
</dbReference>
<dbReference type="InterPro" id="IPR002052">
    <property type="entry name" value="DNA_methylase_N6_adenine_CS"/>
</dbReference>
<dbReference type="Gene3D" id="1.20.1260.30">
    <property type="match status" value="1"/>
</dbReference>
<dbReference type="SUPFAM" id="SSF53335">
    <property type="entry name" value="S-adenosyl-L-methionine-dependent methyltransferases"/>
    <property type="match status" value="1"/>
</dbReference>
<gene>
    <name evidence="10" type="ORF">SAMN05444412_10844</name>
</gene>
<dbReference type="Gene3D" id="3.40.50.150">
    <property type="entry name" value="Vaccinia Virus protein VP39"/>
    <property type="match status" value="1"/>
</dbReference>
<evidence type="ECO:0000313" key="11">
    <source>
        <dbReference type="Proteomes" id="UP000199663"/>
    </source>
</evidence>
<sequence length="487" mass="55889">MSAEQIAKKLWELCNVLRDDGVTYHQYLNELTYILFLRLSEVKKFDQDIPENYRWTKLKEIKDNKELFDTYRDLLANLGAMSTNESITEIYTNASTTLRKPVNLRTLITNIDQIDWFEDEEQDKIASIYEELLEKNAGEKKSGAGQYFTPRPLINVMVELLSPKIGERWNDPAAGTFGFMIAADEYLKRKHHEYYELGQKERDFQINEAFSGCELVQDAHRLALMNAKLHGLESRIEMGDTLTELGKTFRNYDGVLANPPFGTKQGGERPSRDDLTIKTSNKQLNFLQHIYRSLRRDTGTARAAVVLPDNVLFEDNDGQKIRRDLMDKCDLHTILRLPTGIFYAAGVKTNVLFFTRGKKETGNTQRVWIYDMRTNAPSFGKRTPFTREAFADFVKAYTGGISIDQVKDDYTGEINDAKRKVIQDPRWQVYSREQIAAKNDSLDIGLIEDENISKNSDLGDPLDIARAASDELDAIKREFDQIIELLG</sequence>
<feature type="domain" description="DNA methylase adenine-specific" evidence="8">
    <location>
        <begin position="121"/>
        <end position="399"/>
    </location>
</feature>
<dbReference type="InterPro" id="IPR051537">
    <property type="entry name" value="DNA_Adenine_Mtase"/>
</dbReference>
<accession>A0A1H3RE61</accession>
<reference evidence="10 11" key="1">
    <citation type="submission" date="2016-10" db="EMBL/GenBank/DDBJ databases">
        <authorList>
            <person name="Varghese N."/>
            <person name="Submissions S."/>
        </authorList>
    </citation>
    <scope>NUCLEOTIDE SEQUENCE [LARGE SCALE GENOMIC DNA]</scope>
    <source>
        <strain evidence="10 11">DSM 17997</strain>
    </source>
</reference>
<dbReference type="Pfam" id="PF02384">
    <property type="entry name" value="N6_Mtase"/>
    <property type="match status" value="1"/>
</dbReference>
<evidence type="ECO:0000256" key="4">
    <source>
        <dbReference type="ARBA" id="ARBA00022679"/>
    </source>
</evidence>
<evidence type="ECO:0000256" key="7">
    <source>
        <dbReference type="ARBA" id="ARBA00047942"/>
    </source>
</evidence>
<comment type="catalytic activity">
    <reaction evidence="7">
        <text>a 2'-deoxyadenosine in DNA + S-adenosyl-L-methionine = an N(6)-methyl-2'-deoxyadenosine in DNA + S-adenosyl-L-homocysteine + H(+)</text>
        <dbReference type="Rhea" id="RHEA:15197"/>
        <dbReference type="Rhea" id="RHEA-COMP:12418"/>
        <dbReference type="Rhea" id="RHEA-COMP:12419"/>
        <dbReference type="ChEBI" id="CHEBI:15378"/>
        <dbReference type="ChEBI" id="CHEBI:57856"/>
        <dbReference type="ChEBI" id="CHEBI:59789"/>
        <dbReference type="ChEBI" id="CHEBI:90615"/>
        <dbReference type="ChEBI" id="CHEBI:90616"/>
        <dbReference type="EC" id="2.1.1.72"/>
    </reaction>
</comment>
<protein>
    <recommendedName>
        <fullName evidence="2">site-specific DNA-methyltransferase (adenine-specific)</fullName>
        <ecNumber evidence="2">2.1.1.72</ecNumber>
    </recommendedName>
</protein>
<evidence type="ECO:0000256" key="6">
    <source>
        <dbReference type="ARBA" id="ARBA00022747"/>
    </source>
</evidence>
<dbReference type="InterPro" id="IPR038333">
    <property type="entry name" value="T1MK-like_N_sf"/>
</dbReference>
<keyword evidence="11" id="KW-1185">Reference proteome</keyword>
<dbReference type="PROSITE" id="PS00092">
    <property type="entry name" value="N6_MTASE"/>
    <property type="match status" value="1"/>
</dbReference>
<dbReference type="Proteomes" id="UP000199663">
    <property type="component" value="Unassembled WGS sequence"/>
</dbReference>
<evidence type="ECO:0000256" key="5">
    <source>
        <dbReference type="ARBA" id="ARBA00022691"/>
    </source>
</evidence>
<evidence type="ECO:0000256" key="2">
    <source>
        <dbReference type="ARBA" id="ARBA00011900"/>
    </source>
</evidence>
<dbReference type="EMBL" id="FNQC01000008">
    <property type="protein sequence ID" value="SDZ23498.1"/>
    <property type="molecule type" value="Genomic_DNA"/>
</dbReference>
<keyword evidence="3" id="KW-0489">Methyltransferase</keyword>
<evidence type="ECO:0000259" key="9">
    <source>
        <dbReference type="Pfam" id="PF12161"/>
    </source>
</evidence>
<evidence type="ECO:0000259" key="8">
    <source>
        <dbReference type="Pfam" id="PF02384"/>
    </source>
</evidence>
<name>A0A1H3RE61_9BACT</name>
<evidence type="ECO:0000256" key="3">
    <source>
        <dbReference type="ARBA" id="ARBA00022603"/>
    </source>
</evidence>
<dbReference type="PRINTS" id="PR00507">
    <property type="entry name" value="N12N6MTFRASE"/>
</dbReference>
<dbReference type="InterPro" id="IPR029063">
    <property type="entry name" value="SAM-dependent_MTases_sf"/>
</dbReference>
<evidence type="ECO:0000313" key="10">
    <source>
        <dbReference type="EMBL" id="SDZ23498.1"/>
    </source>
</evidence>
<keyword evidence="6" id="KW-0680">Restriction system</keyword>
<dbReference type="InterPro" id="IPR022749">
    <property type="entry name" value="D12N6_MeTrfase_N"/>
</dbReference>
<dbReference type="EC" id="2.1.1.72" evidence="2"/>
<dbReference type="Pfam" id="PF12161">
    <property type="entry name" value="HsdM_N"/>
    <property type="match status" value="1"/>
</dbReference>
<comment type="similarity">
    <text evidence="1">Belongs to the N(4)/N(6)-methyltransferase family.</text>
</comment>
<comment type="caution">
    <text evidence="10">The sequence shown here is derived from an EMBL/GenBank/DDBJ whole genome shotgun (WGS) entry which is preliminary data.</text>
</comment>
<evidence type="ECO:0000256" key="1">
    <source>
        <dbReference type="ARBA" id="ARBA00006594"/>
    </source>
</evidence>
<dbReference type="PANTHER" id="PTHR42933">
    <property type="entry name" value="SLR6095 PROTEIN"/>
    <property type="match status" value="1"/>
</dbReference>